<dbReference type="PANTHER" id="PTHR30606:SF9">
    <property type="entry name" value="LIPID A BIOSYNTHESIS LAUROYLTRANSFERASE"/>
    <property type="match status" value="1"/>
</dbReference>
<dbReference type="EMBL" id="JANIBC010000003">
    <property type="protein sequence ID" value="MCQ8184931.1"/>
    <property type="molecule type" value="Genomic_DNA"/>
</dbReference>
<dbReference type="GO" id="GO:0005886">
    <property type="term" value="C:plasma membrane"/>
    <property type="evidence" value="ECO:0007669"/>
    <property type="project" value="UniProtKB-SubCell"/>
</dbReference>
<keyword evidence="5" id="KW-0472">Membrane</keyword>
<dbReference type="RefSeq" id="WP_256618792.1">
    <property type="nucleotide sequence ID" value="NZ_JANIBC010000003.1"/>
</dbReference>
<dbReference type="Proteomes" id="UP001142610">
    <property type="component" value="Unassembled WGS sequence"/>
</dbReference>
<evidence type="ECO:0000313" key="7">
    <source>
        <dbReference type="EMBL" id="MCQ8184931.1"/>
    </source>
</evidence>
<dbReference type="GO" id="GO:0016746">
    <property type="term" value="F:acyltransferase activity"/>
    <property type="evidence" value="ECO:0007669"/>
    <property type="project" value="UniProtKB-KW"/>
</dbReference>
<sequence length="311" mass="35070">MSETVSSPKTWDAEIELPEPRKNKPVTLQRRIEAFFFIGLLKILRLFSIESGSAFLGRTMRYLGPLLHTVHQRGERNLKLIYPDMTPAERSAILRDVWENAGRTAAEYAHYEKLAGRVTLENAEGMQRFAEEGQQAIFVSGHFANWEAMGCTIKREGVKFAVVYRAPNNALVDKHIIDLRAVGVSRLQIPKGKRGGRELMGALKDGHSISMLVDQKLNDGIEVPLLGYPAMTPPAAARLAKKFGLPIVPLQLIRRPGVRFVLTVHNPIMPDEGSTEELTARINEVLGDFILARPEQWLWLHRRWPKEVTPV</sequence>
<evidence type="ECO:0000313" key="8">
    <source>
        <dbReference type="Proteomes" id="UP001142610"/>
    </source>
</evidence>
<keyword evidence="8" id="KW-1185">Reference proteome</keyword>
<keyword evidence="4" id="KW-0808">Transferase</keyword>
<dbReference type="CDD" id="cd07984">
    <property type="entry name" value="LPLAT_LABLAT-like"/>
    <property type="match status" value="1"/>
</dbReference>
<evidence type="ECO:0000256" key="3">
    <source>
        <dbReference type="ARBA" id="ARBA00022519"/>
    </source>
</evidence>
<gene>
    <name evidence="7" type="ORF">NOG11_05955</name>
</gene>
<dbReference type="AlphaFoldDB" id="A0A9X2L8I7"/>
<name>A0A9X2L8I7_9PROT</name>
<proteinExistence type="predicted"/>
<comment type="caution">
    <text evidence="7">The sequence shown here is derived from an EMBL/GenBank/DDBJ whole genome shotgun (WGS) entry which is preliminary data.</text>
</comment>
<dbReference type="PANTHER" id="PTHR30606">
    <property type="entry name" value="LIPID A BIOSYNTHESIS LAUROYL ACYLTRANSFERASE"/>
    <property type="match status" value="1"/>
</dbReference>
<evidence type="ECO:0000256" key="6">
    <source>
        <dbReference type="ARBA" id="ARBA00023315"/>
    </source>
</evidence>
<protein>
    <submittedName>
        <fullName evidence="7">Lysophospholipid acyltransferase family protein</fullName>
    </submittedName>
</protein>
<dbReference type="InterPro" id="IPR004960">
    <property type="entry name" value="LipA_acyltrans"/>
</dbReference>
<keyword evidence="6 7" id="KW-0012">Acyltransferase</keyword>
<organism evidence="7 8">
    <name type="scientific">Parvularcula maris</name>
    <dbReference type="NCBI Taxonomy" id="2965077"/>
    <lineage>
        <taxon>Bacteria</taxon>
        <taxon>Pseudomonadati</taxon>
        <taxon>Pseudomonadota</taxon>
        <taxon>Alphaproteobacteria</taxon>
        <taxon>Parvularculales</taxon>
        <taxon>Parvularculaceae</taxon>
        <taxon>Parvularcula</taxon>
    </lineage>
</organism>
<reference evidence="7" key="1">
    <citation type="submission" date="2022-07" db="EMBL/GenBank/DDBJ databases">
        <title>Parvularcula maris sp. nov., an algicidal bacterium isolated from seawater.</title>
        <authorList>
            <person name="Li F."/>
        </authorList>
    </citation>
    <scope>NUCLEOTIDE SEQUENCE</scope>
    <source>
        <strain evidence="7">BGMRC 0090</strain>
    </source>
</reference>
<evidence type="ECO:0000256" key="2">
    <source>
        <dbReference type="ARBA" id="ARBA00022475"/>
    </source>
</evidence>
<keyword evidence="3" id="KW-0997">Cell inner membrane</keyword>
<accession>A0A9X2L8I7</accession>
<comment type="subcellular location">
    <subcellularLocation>
        <location evidence="1">Cell inner membrane</location>
    </subcellularLocation>
</comment>
<keyword evidence="2" id="KW-1003">Cell membrane</keyword>
<dbReference type="GO" id="GO:0009247">
    <property type="term" value="P:glycolipid biosynthetic process"/>
    <property type="evidence" value="ECO:0007669"/>
    <property type="project" value="UniProtKB-ARBA"/>
</dbReference>
<evidence type="ECO:0000256" key="1">
    <source>
        <dbReference type="ARBA" id="ARBA00004533"/>
    </source>
</evidence>
<dbReference type="Pfam" id="PF03279">
    <property type="entry name" value="Lip_A_acyltrans"/>
    <property type="match status" value="1"/>
</dbReference>
<evidence type="ECO:0000256" key="5">
    <source>
        <dbReference type="ARBA" id="ARBA00023136"/>
    </source>
</evidence>
<evidence type="ECO:0000256" key="4">
    <source>
        <dbReference type="ARBA" id="ARBA00022679"/>
    </source>
</evidence>